<accession>A0A8J6C1B7</accession>
<comment type="caution">
    <text evidence="3">The sequence shown here is derived from an EMBL/GenBank/DDBJ whole genome shotgun (WGS) entry which is preliminary data.</text>
</comment>
<dbReference type="OrthoDB" id="10554692at2759"/>
<evidence type="ECO:0000256" key="1">
    <source>
        <dbReference type="SAM" id="Phobius"/>
    </source>
</evidence>
<feature type="chain" id="PRO_5035302212" evidence="2">
    <location>
        <begin position="37"/>
        <end position="142"/>
    </location>
</feature>
<name>A0A8J6C1B7_DIALT</name>
<keyword evidence="4" id="KW-1185">Reference proteome</keyword>
<gene>
    <name evidence="3" type="ORF">KFE25_011274</name>
</gene>
<dbReference type="EMBL" id="JAGTXO010000070">
    <property type="protein sequence ID" value="KAG8457419.1"/>
    <property type="molecule type" value="Genomic_DNA"/>
</dbReference>
<keyword evidence="1" id="KW-0812">Transmembrane</keyword>
<keyword evidence="1" id="KW-0472">Membrane</keyword>
<feature type="transmembrane region" description="Helical" evidence="1">
    <location>
        <begin position="103"/>
        <end position="124"/>
    </location>
</feature>
<dbReference type="Proteomes" id="UP000751190">
    <property type="component" value="Unassembled WGS sequence"/>
</dbReference>
<evidence type="ECO:0000256" key="2">
    <source>
        <dbReference type="SAM" id="SignalP"/>
    </source>
</evidence>
<sequence length="142" mass="14833">MAYPDHRIPPSQTMAAVRIAWLVALTLTSGVEGASALSVATSRGRHTAHDAPMPTIRPGAPVASHAPLGRLAAARGGALGLGLLGAAVASAVRSVVRLLRLQLLILALATVWPIPLVLCIYWLMHVWFGAEGTSMIAFTGIR</sequence>
<protein>
    <submittedName>
        <fullName evidence="3">Uncharacterized protein</fullName>
    </submittedName>
</protein>
<evidence type="ECO:0000313" key="4">
    <source>
        <dbReference type="Proteomes" id="UP000751190"/>
    </source>
</evidence>
<reference evidence="3" key="1">
    <citation type="submission" date="2021-05" db="EMBL/GenBank/DDBJ databases">
        <title>The genome of the haptophyte Pavlova lutheri (Diacronema luteri, Pavlovales) - a model for lipid biosynthesis in eukaryotic algae.</title>
        <authorList>
            <person name="Hulatt C.J."/>
            <person name="Posewitz M.C."/>
        </authorList>
    </citation>
    <scope>NUCLEOTIDE SEQUENCE</scope>
    <source>
        <strain evidence="3">NIVA-4/92</strain>
    </source>
</reference>
<proteinExistence type="predicted"/>
<keyword evidence="2" id="KW-0732">Signal</keyword>
<organism evidence="3 4">
    <name type="scientific">Diacronema lutheri</name>
    <name type="common">Unicellular marine alga</name>
    <name type="synonym">Monochrysis lutheri</name>
    <dbReference type="NCBI Taxonomy" id="2081491"/>
    <lineage>
        <taxon>Eukaryota</taxon>
        <taxon>Haptista</taxon>
        <taxon>Haptophyta</taxon>
        <taxon>Pavlovophyceae</taxon>
        <taxon>Pavlovales</taxon>
        <taxon>Pavlovaceae</taxon>
        <taxon>Diacronema</taxon>
    </lineage>
</organism>
<keyword evidence="1" id="KW-1133">Transmembrane helix</keyword>
<dbReference type="AlphaFoldDB" id="A0A8J6C1B7"/>
<evidence type="ECO:0000313" key="3">
    <source>
        <dbReference type="EMBL" id="KAG8457419.1"/>
    </source>
</evidence>
<feature type="signal peptide" evidence="2">
    <location>
        <begin position="1"/>
        <end position="36"/>
    </location>
</feature>
<feature type="transmembrane region" description="Helical" evidence="1">
    <location>
        <begin position="77"/>
        <end position="96"/>
    </location>
</feature>